<proteinExistence type="predicted"/>
<dbReference type="AlphaFoldDB" id="K3X6I1"/>
<keyword evidence="2" id="KW-1185">Reference proteome</keyword>
<organism evidence="1 2">
    <name type="scientific">Globisporangium ultimum (strain ATCC 200006 / CBS 805.95 / DAOM BR144)</name>
    <name type="common">Pythium ultimum</name>
    <dbReference type="NCBI Taxonomy" id="431595"/>
    <lineage>
        <taxon>Eukaryota</taxon>
        <taxon>Sar</taxon>
        <taxon>Stramenopiles</taxon>
        <taxon>Oomycota</taxon>
        <taxon>Peronosporomycetes</taxon>
        <taxon>Pythiales</taxon>
        <taxon>Pythiaceae</taxon>
        <taxon>Globisporangium</taxon>
    </lineage>
</organism>
<dbReference type="EMBL" id="GL376581">
    <property type="status" value="NOT_ANNOTATED_CDS"/>
    <property type="molecule type" value="Genomic_DNA"/>
</dbReference>
<sequence length="285" mass="32488">MDAGSDNNGAGVNDERDEIPHYMLPNFSSLLPEYANAEADQIRSAFVTNNYTSIQKIPAKLLANAVNQARFEQMDENRLAQPRVGKIVTKNGLFNQFEYTPSRFSLADELAQMERLQSEAKRTEISGRDFVSCPDGTKTKFEDAFGDKNFRYPHLYEPYPDTKDEERHKKWLEDKKILYGAFVPSGMRLPVDAVTRKMTPEIIKELHEVFAADWQGVDFSIAMTDDENLAVRFDAATLECESGLIAYMNVFVRSHRVTSKYNLQKVAEDWNSKPGDGGLYFMLRP</sequence>
<dbReference type="VEuPathDB" id="FungiDB:PYU1_G012803"/>
<dbReference type="HOGENOM" id="CLU_887018_0_0_1"/>
<accession>K3X6I1</accession>
<dbReference type="Proteomes" id="UP000019132">
    <property type="component" value="Unassembled WGS sequence"/>
</dbReference>
<evidence type="ECO:0000313" key="2">
    <source>
        <dbReference type="Proteomes" id="UP000019132"/>
    </source>
</evidence>
<reference evidence="1" key="3">
    <citation type="submission" date="2015-02" db="UniProtKB">
        <authorList>
            <consortium name="EnsemblProtists"/>
        </authorList>
    </citation>
    <scope>IDENTIFICATION</scope>
    <source>
        <strain evidence="1">DAOM BR144</strain>
    </source>
</reference>
<dbReference type="PANTHER" id="PTHR40430:SF1">
    <property type="entry name" value="T. BRUCEI SPP.-SPECIFIC PROTEIN"/>
    <property type="match status" value="1"/>
</dbReference>
<reference evidence="2" key="1">
    <citation type="journal article" date="2010" name="Genome Biol.">
        <title>Genome sequence of the necrotrophic plant pathogen Pythium ultimum reveals original pathogenicity mechanisms and effector repertoire.</title>
        <authorList>
            <person name="Levesque C.A."/>
            <person name="Brouwer H."/>
            <person name="Cano L."/>
            <person name="Hamilton J.P."/>
            <person name="Holt C."/>
            <person name="Huitema E."/>
            <person name="Raffaele S."/>
            <person name="Robideau G.P."/>
            <person name="Thines M."/>
            <person name="Win J."/>
            <person name="Zerillo M.M."/>
            <person name="Beakes G.W."/>
            <person name="Boore J.L."/>
            <person name="Busam D."/>
            <person name="Dumas B."/>
            <person name="Ferriera S."/>
            <person name="Fuerstenberg S.I."/>
            <person name="Gachon C.M."/>
            <person name="Gaulin E."/>
            <person name="Govers F."/>
            <person name="Grenville-Briggs L."/>
            <person name="Horner N."/>
            <person name="Hostetler J."/>
            <person name="Jiang R.H."/>
            <person name="Johnson J."/>
            <person name="Krajaejun T."/>
            <person name="Lin H."/>
            <person name="Meijer H.J."/>
            <person name="Moore B."/>
            <person name="Morris P."/>
            <person name="Phuntmart V."/>
            <person name="Puiu D."/>
            <person name="Shetty J."/>
            <person name="Stajich J.E."/>
            <person name="Tripathy S."/>
            <person name="Wawra S."/>
            <person name="van West P."/>
            <person name="Whitty B.R."/>
            <person name="Coutinho P.M."/>
            <person name="Henrissat B."/>
            <person name="Martin F."/>
            <person name="Thomas P.D."/>
            <person name="Tyler B.M."/>
            <person name="De Vries R.P."/>
            <person name="Kamoun S."/>
            <person name="Yandell M."/>
            <person name="Tisserat N."/>
            <person name="Buell C.R."/>
        </authorList>
    </citation>
    <scope>NUCLEOTIDE SEQUENCE</scope>
    <source>
        <strain evidence="2">DAOM:BR144</strain>
    </source>
</reference>
<dbReference type="eggNOG" id="ENOG502QUQS">
    <property type="taxonomic scope" value="Eukaryota"/>
</dbReference>
<dbReference type="EnsemblProtists" id="PYU1_T012830">
    <property type="protein sequence ID" value="PYU1_T012830"/>
    <property type="gene ID" value="PYU1_G012803"/>
</dbReference>
<protein>
    <submittedName>
        <fullName evidence="1">Uncharacterized protein</fullName>
    </submittedName>
</protein>
<dbReference type="OMA" id="VFCKTNR"/>
<dbReference type="InParanoid" id="K3X6I1"/>
<dbReference type="PANTHER" id="PTHR40430">
    <property type="entry name" value="T. BRUCEI SPP.-SPECIFIC PROTEIN"/>
    <property type="match status" value="1"/>
</dbReference>
<reference evidence="2" key="2">
    <citation type="submission" date="2010-04" db="EMBL/GenBank/DDBJ databases">
        <authorList>
            <person name="Buell R."/>
            <person name="Hamilton J."/>
            <person name="Hostetler J."/>
        </authorList>
    </citation>
    <scope>NUCLEOTIDE SEQUENCE [LARGE SCALE GENOMIC DNA]</scope>
    <source>
        <strain evidence="2">DAOM:BR144</strain>
    </source>
</reference>
<evidence type="ECO:0000313" key="1">
    <source>
        <dbReference type="EnsemblProtists" id="PYU1_T012830"/>
    </source>
</evidence>
<name>K3X6I1_GLOUD</name>